<dbReference type="PROSITE" id="PS00189">
    <property type="entry name" value="LIPOYL"/>
    <property type="match status" value="1"/>
</dbReference>
<feature type="domain" description="Lipoyl-binding" evidence="4">
    <location>
        <begin position="24"/>
        <end position="106"/>
    </location>
</feature>
<evidence type="ECO:0000256" key="2">
    <source>
        <dbReference type="ARBA" id="ARBA00022823"/>
    </source>
</evidence>
<evidence type="ECO:0000259" key="4">
    <source>
        <dbReference type="PROSITE" id="PS50968"/>
    </source>
</evidence>
<feature type="modified residue" description="N6-lipoyllysine" evidence="3">
    <location>
        <position position="65"/>
    </location>
</feature>
<comment type="caution">
    <text evidence="5">The sequence shown here is derived from an EMBL/GenBank/DDBJ whole genome shotgun (WGS) entry which is preliminary data.</text>
</comment>
<comment type="function">
    <text evidence="3">The glycine cleavage system catalyzes the degradation of glycine. The H protein shuttles the methylamine group of glycine from the P protein to the T protein.</text>
</comment>
<dbReference type="Proteomes" id="UP001604335">
    <property type="component" value="Unassembled WGS sequence"/>
</dbReference>
<dbReference type="InterPro" id="IPR002930">
    <property type="entry name" value="GCV_H"/>
</dbReference>
<evidence type="ECO:0000313" key="6">
    <source>
        <dbReference type="Proteomes" id="UP001604335"/>
    </source>
</evidence>
<protein>
    <recommendedName>
        <fullName evidence="3">Glycine cleavage system H protein</fullName>
    </recommendedName>
</protein>
<reference evidence="6" key="1">
    <citation type="journal article" date="2024" name="Algal Res.">
        <title>Biochemical, toxicological and genomic investigation of a high-biomass producing Limnothrix strain isolated from Italian shallow drinking water reservoir.</title>
        <authorList>
            <person name="Simonazzi M."/>
            <person name="Shishido T.K."/>
            <person name="Delbaje E."/>
            <person name="Wahlsten M."/>
            <person name="Fewer D.P."/>
            <person name="Sivonen K."/>
            <person name="Pezzolesi L."/>
            <person name="Pistocchi R."/>
        </authorList>
    </citation>
    <scope>NUCLEOTIDE SEQUENCE [LARGE SCALE GENOMIC DNA]</scope>
    <source>
        <strain evidence="6">LRLZ20PSL1</strain>
    </source>
</reference>
<name>A0ABW7CCY5_9CYAN</name>
<comment type="similarity">
    <text evidence="1 3">Belongs to the GcvH family.</text>
</comment>
<keyword evidence="2 3" id="KW-0450">Lipoyl</keyword>
<evidence type="ECO:0000256" key="1">
    <source>
        <dbReference type="ARBA" id="ARBA00009249"/>
    </source>
</evidence>
<dbReference type="InterPro" id="IPR017453">
    <property type="entry name" value="GCV_H_sub"/>
</dbReference>
<gene>
    <name evidence="3 5" type="primary">gcvH</name>
    <name evidence="5" type="ORF">VPK24_15260</name>
</gene>
<dbReference type="Gene3D" id="2.40.50.100">
    <property type="match status" value="1"/>
</dbReference>
<sequence length="130" mass="14073">MANHFPHDLKYSDSHEYVRVEGDEATMGVTDFAADQLGDVVFVELPSVGQRVEAGESVGSIESVKAVSELYAMVSGEVVATNSDVDSSPELVNEDPYGDGWLVKIRMSNPQELDRAMTADIYSSLVSGEQ</sequence>
<dbReference type="CDD" id="cd06848">
    <property type="entry name" value="GCS_H"/>
    <property type="match status" value="1"/>
</dbReference>
<dbReference type="RefSeq" id="WP_393014661.1">
    <property type="nucleotide sequence ID" value="NZ_JAZAQF010000086.1"/>
</dbReference>
<organism evidence="5 6">
    <name type="scientific">Limnothrix redekei LRLZ20PSL1</name>
    <dbReference type="NCBI Taxonomy" id="3112953"/>
    <lineage>
        <taxon>Bacteria</taxon>
        <taxon>Bacillati</taxon>
        <taxon>Cyanobacteriota</taxon>
        <taxon>Cyanophyceae</taxon>
        <taxon>Pseudanabaenales</taxon>
        <taxon>Pseudanabaenaceae</taxon>
        <taxon>Limnothrix</taxon>
    </lineage>
</organism>
<dbReference type="InterPro" id="IPR000089">
    <property type="entry name" value="Biotin_lipoyl"/>
</dbReference>
<comment type="cofactor">
    <cofactor evidence="3">
        <name>(R)-lipoate</name>
        <dbReference type="ChEBI" id="CHEBI:83088"/>
    </cofactor>
    <text evidence="3">Binds 1 lipoyl cofactor covalently.</text>
</comment>
<dbReference type="Pfam" id="PF01597">
    <property type="entry name" value="GCV_H"/>
    <property type="match status" value="1"/>
</dbReference>
<dbReference type="EMBL" id="JAZAQF010000086">
    <property type="protein sequence ID" value="MFG3819000.1"/>
    <property type="molecule type" value="Genomic_DNA"/>
</dbReference>
<keyword evidence="6" id="KW-1185">Reference proteome</keyword>
<dbReference type="NCBIfam" id="TIGR00527">
    <property type="entry name" value="gcvH"/>
    <property type="match status" value="1"/>
</dbReference>
<accession>A0ABW7CCY5</accession>
<dbReference type="SUPFAM" id="SSF51230">
    <property type="entry name" value="Single hybrid motif"/>
    <property type="match status" value="1"/>
</dbReference>
<proteinExistence type="inferred from homology"/>
<evidence type="ECO:0000256" key="3">
    <source>
        <dbReference type="HAMAP-Rule" id="MF_00272"/>
    </source>
</evidence>
<evidence type="ECO:0000313" key="5">
    <source>
        <dbReference type="EMBL" id="MFG3819000.1"/>
    </source>
</evidence>
<dbReference type="NCBIfam" id="NF002270">
    <property type="entry name" value="PRK01202.1"/>
    <property type="match status" value="1"/>
</dbReference>
<dbReference type="InterPro" id="IPR033753">
    <property type="entry name" value="GCV_H/Fam206"/>
</dbReference>
<dbReference type="InterPro" id="IPR003016">
    <property type="entry name" value="2-oxoA_DH_lipoyl-BS"/>
</dbReference>
<dbReference type="PANTHER" id="PTHR11715:SF3">
    <property type="entry name" value="GLYCINE CLEAVAGE SYSTEM H PROTEIN-RELATED"/>
    <property type="match status" value="1"/>
</dbReference>
<dbReference type="PANTHER" id="PTHR11715">
    <property type="entry name" value="GLYCINE CLEAVAGE SYSTEM H PROTEIN"/>
    <property type="match status" value="1"/>
</dbReference>
<dbReference type="HAMAP" id="MF_00272">
    <property type="entry name" value="GcvH"/>
    <property type="match status" value="1"/>
</dbReference>
<dbReference type="PROSITE" id="PS50968">
    <property type="entry name" value="BIOTINYL_LIPOYL"/>
    <property type="match status" value="1"/>
</dbReference>
<comment type="subunit">
    <text evidence="3">The glycine cleavage system is composed of four proteins: P, T, L and H.</text>
</comment>
<dbReference type="InterPro" id="IPR011053">
    <property type="entry name" value="Single_hybrid_motif"/>
</dbReference>